<keyword evidence="3" id="KW-1185">Reference proteome</keyword>
<keyword evidence="1" id="KW-1133">Transmembrane helix</keyword>
<evidence type="ECO:0000313" key="3">
    <source>
        <dbReference type="Proteomes" id="UP000509346"/>
    </source>
</evidence>
<dbReference type="AlphaFoldDB" id="A0A7D5PCK5"/>
<dbReference type="KEGG" id="hpel:HZS54_12560"/>
<proteinExistence type="predicted"/>
<dbReference type="Proteomes" id="UP000509346">
    <property type="component" value="Chromosome"/>
</dbReference>
<organism evidence="2 3">
    <name type="scientific">Halosimplex pelagicum</name>
    <dbReference type="NCBI Taxonomy" id="869886"/>
    <lineage>
        <taxon>Archaea</taxon>
        <taxon>Methanobacteriati</taxon>
        <taxon>Methanobacteriota</taxon>
        <taxon>Stenosarchaea group</taxon>
        <taxon>Halobacteria</taxon>
        <taxon>Halobacteriales</taxon>
        <taxon>Haloarculaceae</taxon>
        <taxon>Halosimplex</taxon>
    </lineage>
</organism>
<dbReference type="GeneID" id="56083435"/>
<gene>
    <name evidence="2" type="ORF">HZS54_12560</name>
</gene>
<keyword evidence="1" id="KW-0472">Membrane</keyword>
<evidence type="ECO:0000313" key="2">
    <source>
        <dbReference type="EMBL" id="QLH82398.1"/>
    </source>
</evidence>
<keyword evidence="1" id="KW-0812">Transmembrane</keyword>
<reference evidence="2 3" key="1">
    <citation type="submission" date="2020-07" db="EMBL/GenBank/DDBJ databases">
        <title>Halosimplex litoreum sp. nov. and Halosimplex rubrum sp. nov., isolated from different salt environments.</title>
        <authorList>
            <person name="Cui H."/>
        </authorList>
    </citation>
    <scope>NUCLEOTIDE SEQUENCE [LARGE SCALE GENOMIC DNA]</scope>
    <source>
        <strain evidence="2 3">R2</strain>
    </source>
</reference>
<name>A0A7D5PCK5_9EURY</name>
<sequence>MSNSTASDSINDRMVQISELIDQDSEAARLQGSVLAGCLLGGWLVAGAIALGFSPLIAGLMLTVGVIGGIGARVMV</sequence>
<dbReference type="RefSeq" id="WP_179922866.1">
    <property type="nucleotide sequence ID" value="NZ_CP058909.1"/>
</dbReference>
<evidence type="ECO:0000256" key="1">
    <source>
        <dbReference type="SAM" id="Phobius"/>
    </source>
</evidence>
<dbReference type="EMBL" id="CP058909">
    <property type="protein sequence ID" value="QLH82398.1"/>
    <property type="molecule type" value="Genomic_DNA"/>
</dbReference>
<accession>A0A7D5PCK5</accession>
<feature type="transmembrane region" description="Helical" evidence="1">
    <location>
        <begin position="57"/>
        <end position="75"/>
    </location>
</feature>
<protein>
    <submittedName>
        <fullName evidence="2">Uncharacterized protein</fullName>
    </submittedName>
</protein>